<dbReference type="SUPFAM" id="SSF56672">
    <property type="entry name" value="DNA/RNA polymerases"/>
    <property type="match status" value="1"/>
</dbReference>
<organism evidence="4 5">
    <name type="scientific">Solanum verrucosum</name>
    <dbReference type="NCBI Taxonomy" id="315347"/>
    <lineage>
        <taxon>Eukaryota</taxon>
        <taxon>Viridiplantae</taxon>
        <taxon>Streptophyta</taxon>
        <taxon>Embryophyta</taxon>
        <taxon>Tracheophyta</taxon>
        <taxon>Spermatophyta</taxon>
        <taxon>Magnoliopsida</taxon>
        <taxon>eudicotyledons</taxon>
        <taxon>Gunneridae</taxon>
        <taxon>Pentapetalae</taxon>
        <taxon>asterids</taxon>
        <taxon>lamiids</taxon>
        <taxon>Solanales</taxon>
        <taxon>Solanaceae</taxon>
        <taxon>Solanoideae</taxon>
        <taxon>Solaneae</taxon>
        <taxon>Solanum</taxon>
    </lineage>
</organism>
<dbReference type="InterPro" id="IPR043502">
    <property type="entry name" value="DNA/RNA_pol_sf"/>
</dbReference>
<dbReference type="SUPFAM" id="SSF53098">
    <property type="entry name" value="Ribonuclease H-like"/>
    <property type="match status" value="1"/>
</dbReference>
<dbReference type="InterPro" id="IPR036397">
    <property type="entry name" value="RNaseH_sf"/>
</dbReference>
<feature type="region of interest" description="Disordered" evidence="1">
    <location>
        <begin position="1"/>
        <end position="20"/>
    </location>
</feature>
<sequence>MGINTARIDTGQQTDPDDYGALNSEDDLDLDNQYLEESNEDAEDTMKHTDNTHIDLVRSQLQMDHAVSNPNGKIWVFWSNKVTGHILEKHAQHITITFKYTDISEKFMMSFSYAKCKDYMRRSLWDRLIFYANMDLPWCTIGDFNVITFIEEKLGGIHYNMNKSFDFIGVIEACGLTNLGYTGLPFTWCNQSDRFSRVWKRLDRSMVNDKWLEVMPQTTIENLSSVGSDHSPLLMEMTKYNSTGNPMWKLHQKLKKVTATLSNLSKHEYGDIFRKVKEFEETIRNSDAELMTNNNAAVRQNLHQLNATYIRWQPIEYENIPPYCDYCKHQGHMIDEGNFKIRDEEFRKRKELETEKKDKNKGEQVQQGKDNKQTKTREQEEKQNQNNKEGNNQKQLDQQKEQEWQVQKKRNNKQEDDKEQKATWRPISSQDRMTKGYHQQTQQQIKGGMDGGSQEKHTNMQEGVSKGGNLAHVLHGGIHIDHSLDPRASGYTGLPFTWCNQRDAEARVWKRLDRSMVSDKWLEVMPQTTIENQSSVGSDHSPLLMEMTKVKEFEETIRNSDAELMTNNNAAVRQNLHQLNATYIRGTQTVVSAMNPNSAAGPDGIGDNQSGFVRGRSITESIMLAQETHGIKKPNTGKNVVIKLDMTKAYDRVSWALTCLVLRKFGFGEIFIYLVWRIMSNNWYSIIINGHRHGFFHSTRGLKQGDPLSPALFILGAEVLTGLLNSLLQHPSYRGFFMVPKGPQINHLSFADNIIIFASTDRHSLKLIMDNLGAYEHTSGQLINKEKSHFMVPDNTSQDTIHTIQEVTTFSQKSSPITYLGCPLYIGRQRIIYYSHLVEKVSKKVCGWQARVLSFGGRITLIKHALQSIPIHIMAAISPPSTTIKYIEAIIADFYWGRDQDKRKYHWASLDTMSLPYTEGGVGIRRLSDICTSLQYKQWWNFRTKDLRVTLVMWKTPTYNRYKLNTDGSAIPNPGKIGGGGILRDDQGSMVYAFAVPLGEGTNNQAEIQAAVFGLNWCIQHC</sequence>
<dbReference type="AlphaFoldDB" id="A0AAF0R530"/>
<dbReference type="InterPro" id="IPR036691">
    <property type="entry name" value="Endo/exonu/phosph_ase_sf"/>
</dbReference>
<dbReference type="EMBL" id="CP133617">
    <property type="protein sequence ID" value="WMV32835.1"/>
    <property type="molecule type" value="Genomic_DNA"/>
</dbReference>
<dbReference type="PROSITE" id="PS50879">
    <property type="entry name" value="RNASE_H_1"/>
    <property type="match status" value="1"/>
</dbReference>
<feature type="compositionally biased region" description="Polar residues" evidence="1">
    <location>
        <begin position="426"/>
        <end position="445"/>
    </location>
</feature>
<name>A0AAF0R530_SOLVR</name>
<accession>A0AAF0R530</accession>
<dbReference type="InterPro" id="IPR002156">
    <property type="entry name" value="RNaseH_domain"/>
</dbReference>
<dbReference type="InterPro" id="IPR044730">
    <property type="entry name" value="RNase_H-like_dom_plant"/>
</dbReference>
<feature type="domain" description="Reverse transcriptase" evidence="2">
    <location>
        <begin position="546"/>
        <end position="824"/>
    </location>
</feature>
<keyword evidence="5" id="KW-1185">Reference proteome</keyword>
<dbReference type="PANTHER" id="PTHR33116:SF82">
    <property type="entry name" value="RNASE H FAMILY PROTEIN"/>
    <property type="match status" value="1"/>
</dbReference>
<dbReference type="SUPFAM" id="SSF56219">
    <property type="entry name" value="DNase I-like"/>
    <property type="match status" value="2"/>
</dbReference>
<gene>
    <name evidence="4" type="ORF">MTR67_026220</name>
</gene>
<feature type="compositionally biased region" description="Basic and acidic residues" evidence="1">
    <location>
        <begin position="369"/>
        <end position="383"/>
    </location>
</feature>
<protein>
    <recommendedName>
        <fullName evidence="6">Reverse transcriptase domain-containing protein</fullName>
    </recommendedName>
</protein>
<dbReference type="CDD" id="cd01650">
    <property type="entry name" value="RT_nLTR_like"/>
    <property type="match status" value="1"/>
</dbReference>
<dbReference type="Pfam" id="PF00078">
    <property type="entry name" value="RVT_1"/>
    <property type="match status" value="1"/>
</dbReference>
<evidence type="ECO:0000313" key="4">
    <source>
        <dbReference type="EMBL" id="WMV32835.1"/>
    </source>
</evidence>
<feature type="compositionally biased region" description="Low complexity" evidence="1">
    <location>
        <begin position="384"/>
        <end position="396"/>
    </location>
</feature>
<dbReference type="PROSITE" id="PS50878">
    <property type="entry name" value="RT_POL"/>
    <property type="match status" value="1"/>
</dbReference>
<dbReference type="CDD" id="cd06222">
    <property type="entry name" value="RNase_H_like"/>
    <property type="match status" value="1"/>
</dbReference>
<feature type="region of interest" description="Disordered" evidence="1">
    <location>
        <begin position="352"/>
        <end position="458"/>
    </location>
</feature>
<dbReference type="InterPro" id="IPR000477">
    <property type="entry name" value="RT_dom"/>
</dbReference>
<dbReference type="InterPro" id="IPR012337">
    <property type="entry name" value="RNaseH-like_sf"/>
</dbReference>
<dbReference type="GO" id="GO:0004523">
    <property type="term" value="F:RNA-DNA hybrid ribonuclease activity"/>
    <property type="evidence" value="ECO:0007669"/>
    <property type="project" value="InterPro"/>
</dbReference>
<evidence type="ECO:0000259" key="3">
    <source>
        <dbReference type="PROSITE" id="PS50879"/>
    </source>
</evidence>
<dbReference type="PANTHER" id="PTHR33116">
    <property type="entry name" value="REVERSE TRANSCRIPTASE ZINC-BINDING DOMAIN-CONTAINING PROTEIN-RELATED-RELATED"/>
    <property type="match status" value="1"/>
</dbReference>
<reference evidence="4" key="1">
    <citation type="submission" date="2023-08" db="EMBL/GenBank/DDBJ databases">
        <title>A de novo genome assembly of Solanum verrucosum Schlechtendal, a Mexican diploid species geographically isolated from the other diploid A-genome species in potato relatives.</title>
        <authorList>
            <person name="Hosaka K."/>
        </authorList>
    </citation>
    <scope>NUCLEOTIDE SEQUENCE</scope>
    <source>
        <tissue evidence="4">Young leaves</tissue>
    </source>
</reference>
<feature type="domain" description="RNase H type-1" evidence="3">
    <location>
        <begin position="958"/>
        <end position="1022"/>
    </location>
</feature>
<proteinExistence type="predicted"/>
<evidence type="ECO:0000256" key="1">
    <source>
        <dbReference type="SAM" id="MobiDB-lite"/>
    </source>
</evidence>
<dbReference type="Gene3D" id="3.30.420.10">
    <property type="entry name" value="Ribonuclease H-like superfamily/Ribonuclease H"/>
    <property type="match status" value="1"/>
</dbReference>
<evidence type="ECO:0000313" key="5">
    <source>
        <dbReference type="Proteomes" id="UP001234989"/>
    </source>
</evidence>
<dbReference type="Proteomes" id="UP001234989">
    <property type="component" value="Chromosome 6"/>
</dbReference>
<evidence type="ECO:0008006" key="6">
    <source>
        <dbReference type="Google" id="ProtNLM"/>
    </source>
</evidence>
<dbReference type="GO" id="GO:0003676">
    <property type="term" value="F:nucleic acid binding"/>
    <property type="evidence" value="ECO:0007669"/>
    <property type="project" value="InterPro"/>
</dbReference>
<evidence type="ECO:0000259" key="2">
    <source>
        <dbReference type="PROSITE" id="PS50878"/>
    </source>
</evidence>
<feature type="compositionally biased region" description="Basic and acidic residues" evidence="1">
    <location>
        <begin position="412"/>
        <end position="422"/>
    </location>
</feature>
<feature type="compositionally biased region" description="Basic and acidic residues" evidence="1">
    <location>
        <begin position="352"/>
        <end position="362"/>
    </location>
</feature>